<evidence type="ECO:0000259" key="18">
    <source>
        <dbReference type="PROSITE" id="PS50011"/>
    </source>
</evidence>
<dbReference type="GO" id="GO:0005886">
    <property type="term" value="C:plasma membrane"/>
    <property type="evidence" value="ECO:0007669"/>
    <property type="project" value="TreeGrafter"/>
</dbReference>
<evidence type="ECO:0000256" key="1">
    <source>
        <dbReference type="ARBA" id="ARBA00004167"/>
    </source>
</evidence>
<dbReference type="PANTHER" id="PTHR24416:SF527">
    <property type="entry name" value="PROTO-ONCOGENE TYROSINE-PROTEIN KINASE ROS"/>
    <property type="match status" value="1"/>
</dbReference>
<evidence type="ECO:0000256" key="12">
    <source>
        <dbReference type="ARBA" id="ARBA00023170"/>
    </source>
</evidence>
<proteinExistence type="inferred from homology"/>
<keyword evidence="3" id="KW-0808">Transferase</keyword>
<evidence type="ECO:0000313" key="21">
    <source>
        <dbReference type="Proteomes" id="UP000094527"/>
    </source>
</evidence>
<evidence type="ECO:0000256" key="13">
    <source>
        <dbReference type="ARBA" id="ARBA00023180"/>
    </source>
</evidence>
<dbReference type="SUPFAM" id="SSF63825">
    <property type="entry name" value="YWTD domain"/>
    <property type="match status" value="2"/>
</dbReference>
<comment type="catalytic activity">
    <reaction evidence="14 16">
        <text>L-tyrosyl-[protein] + ATP = O-phospho-L-tyrosyl-[protein] + ADP + H(+)</text>
        <dbReference type="Rhea" id="RHEA:10596"/>
        <dbReference type="Rhea" id="RHEA-COMP:10136"/>
        <dbReference type="Rhea" id="RHEA-COMP:20101"/>
        <dbReference type="ChEBI" id="CHEBI:15378"/>
        <dbReference type="ChEBI" id="CHEBI:30616"/>
        <dbReference type="ChEBI" id="CHEBI:46858"/>
        <dbReference type="ChEBI" id="CHEBI:61978"/>
        <dbReference type="ChEBI" id="CHEBI:456216"/>
        <dbReference type="EC" id="2.7.10.1"/>
    </reaction>
</comment>
<evidence type="ECO:0000256" key="17">
    <source>
        <dbReference type="SAM" id="Phobius"/>
    </source>
</evidence>
<comment type="similarity">
    <text evidence="16">Belongs to the protein kinase superfamily. Tyr protein kinase family. Insulin receptor subfamily.</text>
</comment>
<evidence type="ECO:0000259" key="19">
    <source>
        <dbReference type="PROSITE" id="PS50853"/>
    </source>
</evidence>
<dbReference type="SUPFAM" id="SSF56112">
    <property type="entry name" value="Protein kinase-like (PK-like)"/>
    <property type="match status" value="1"/>
</dbReference>
<keyword evidence="13" id="KW-0325">Glycoprotein</keyword>
<evidence type="ECO:0000256" key="2">
    <source>
        <dbReference type="ARBA" id="ARBA00022553"/>
    </source>
</evidence>
<evidence type="ECO:0000256" key="9">
    <source>
        <dbReference type="ARBA" id="ARBA00022989"/>
    </source>
</evidence>
<dbReference type="InterPro" id="IPR036116">
    <property type="entry name" value="FN3_sf"/>
</dbReference>
<dbReference type="PROSITE" id="PS00239">
    <property type="entry name" value="RECEPTOR_TYR_KIN_II"/>
    <property type="match status" value="1"/>
</dbReference>
<evidence type="ECO:0000256" key="6">
    <source>
        <dbReference type="ARBA" id="ARBA00022741"/>
    </source>
</evidence>
<evidence type="ECO:0000256" key="3">
    <source>
        <dbReference type="ARBA" id="ARBA00022679"/>
    </source>
</evidence>
<dbReference type="InterPro" id="IPR000719">
    <property type="entry name" value="Prot_kinase_dom"/>
</dbReference>
<organism evidence="20 21">
    <name type="scientific">Orchesella cincta</name>
    <name type="common">Springtail</name>
    <name type="synonym">Podura cincta</name>
    <dbReference type="NCBI Taxonomy" id="48709"/>
    <lineage>
        <taxon>Eukaryota</taxon>
        <taxon>Metazoa</taxon>
        <taxon>Ecdysozoa</taxon>
        <taxon>Arthropoda</taxon>
        <taxon>Hexapoda</taxon>
        <taxon>Collembola</taxon>
        <taxon>Entomobryomorpha</taxon>
        <taxon>Entomobryoidea</taxon>
        <taxon>Orchesellidae</taxon>
        <taxon>Orchesellinae</taxon>
        <taxon>Orchesella</taxon>
    </lineage>
</organism>
<dbReference type="EC" id="2.7.10.1" evidence="16"/>
<keyword evidence="12 16" id="KW-0675">Receptor</keyword>
<feature type="domain" description="Fibronectin type-III" evidence="19">
    <location>
        <begin position="14"/>
        <end position="105"/>
    </location>
</feature>
<dbReference type="InterPro" id="IPR050122">
    <property type="entry name" value="RTK"/>
</dbReference>
<dbReference type="Pfam" id="PF07714">
    <property type="entry name" value="PK_Tyr_Ser-Thr"/>
    <property type="match status" value="1"/>
</dbReference>
<evidence type="ECO:0000313" key="20">
    <source>
        <dbReference type="EMBL" id="ODM95791.1"/>
    </source>
</evidence>
<keyword evidence="5" id="KW-0677">Repeat</keyword>
<dbReference type="EMBL" id="LJIJ01000619">
    <property type="protein sequence ID" value="ODM95791.1"/>
    <property type="molecule type" value="Genomic_DNA"/>
</dbReference>
<evidence type="ECO:0000256" key="16">
    <source>
        <dbReference type="RuleBase" id="RU000312"/>
    </source>
</evidence>
<dbReference type="FunFam" id="1.10.510.10:FF:000341">
    <property type="entry name" value="Tyrosine-protein kinase receptor"/>
    <property type="match status" value="1"/>
</dbReference>
<dbReference type="Gene3D" id="2.120.10.30">
    <property type="entry name" value="TolB, C-terminal domain"/>
    <property type="match status" value="2"/>
</dbReference>
<protein>
    <recommendedName>
        <fullName evidence="16">Tyrosine-protein kinase receptor</fullName>
        <ecNumber evidence="16">2.7.10.1</ecNumber>
    </recommendedName>
</protein>
<comment type="caution">
    <text evidence="20">The sequence shown here is derived from an EMBL/GenBank/DDBJ whole genome shotgun (WGS) entry which is preliminary data.</text>
</comment>
<evidence type="ECO:0000256" key="10">
    <source>
        <dbReference type="ARBA" id="ARBA00023136"/>
    </source>
</evidence>
<dbReference type="SUPFAM" id="SSF49265">
    <property type="entry name" value="Fibronectin type III"/>
    <property type="match status" value="4"/>
</dbReference>
<gene>
    <name evidence="20" type="ORF">Ocin01_10882</name>
</gene>
<dbReference type="PROSITE" id="PS50853">
    <property type="entry name" value="FN3"/>
    <property type="match status" value="4"/>
</dbReference>
<dbReference type="InterPro" id="IPR001245">
    <property type="entry name" value="Ser-Thr/Tyr_kinase_cat_dom"/>
</dbReference>
<feature type="domain" description="Fibronectin type-III" evidence="19">
    <location>
        <begin position="963"/>
        <end position="1076"/>
    </location>
</feature>
<dbReference type="InterPro" id="IPR002011">
    <property type="entry name" value="Tyr_kinase_rcpt_2_CS"/>
</dbReference>
<keyword evidence="2 16" id="KW-0597">Phosphoprotein</keyword>
<dbReference type="PRINTS" id="PR00109">
    <property type="entry name" value="TYRKINASE"/>
</dbReference>
<evidence type="ECO:0000256" key="7">
    <source>
        <dbReference type="ARBA" id="ARBA00022777"/>
    </source>
</evidence>
<name>A0A1D2MSC0_ORCCI</name>
<keyword evidence="7 20" id="KW-0418">Kinase</keyword>
<evidence type="ECO:0000256" key="15">
    <source>
        <dbReference type="PROSITE-ProRule" id="PRU10141"/>
    </source>
</evidence>
<keyword evidence="6 15" id="KW-0547">Nucleotide-binding</keyword>
<dbReference type="SMART" id="SM00135">
    <property type="entry name" value="LY"/>
    <property type="match status" value="4"/>
</dbReference>
<feature type="domain" description="Protein kinase" evidence="18">
    <location>
        <begin position="1515"/>
        <end position="1810"/>
    </location>
</feature>
<dbReference type="GO" id="GO:0004714">
    <property type="term" value="F:transmembrane receptor protein tyrosine kinase activity"/>
    <property type="evidence" value="ECO:0007669"/>
    <property type="project" value="UniProtKB-EC"/>
</dbReference>
<keyword evidence="9 17" id="KW-1133">Transmembrane helix</keyword>
<dbReference type="OMA" id="MSSLTWF"/>
<dbReference type="GO" id="GO:0032006">
    <property type="term" value="P:regulation of TOR signaling"/>
    <property type="evidence" value="ECO:0007669"/>
    <property type="project" value="TreeGrafter"/>
</dbReference>
<dbReference type="InterPro" id="IPR011042">
    <property type="entry name" value="6-blade_b-propeller_TolB-like"/>
</dbReference>
<dbReference type="InterPro" id="IPR017441">
    <property type="entry name" value="Protein_kinase_ATP_BS"/>
</dbReference>
<dbReference type="Gene3D" id="1.10.510.10">
    <property type="entry name" value="Transferase(Phosphotransferase) domain 1"/>
    <property type="match status" value="1"/>
</dbReference>
<feature type="transmembrane region" description="Helical" evidence="17">
    <location>
        <begin position="1425"/>
        <end position="1450"/>
    </location>
</feature>
<reference evidence="20 21" key="1">
    <citation type="journal article" date="2016" name="Genome Biol. Evol.">
        <title>Gene Family Evolution Reflects Adaptation to Soil Environmental Stressors in the Genome of the Collembolan Orchesella cincta.</title>
        <authorList>
            <person name="Faddeeva-Vakhrusheva A."/>
            <person name="Derks M.F."/>
            <person name="Anvar S.Y."/>
            <person name="Agamennone V."/>
            <person name="Suring W."/>
            <person name="Smit S."/>
            <person name="van Straalen N.M."/>
            <person name="Roelofs D."/>
        </authorList>
    </citation>
    <scope>NUCLEOTIDE SEQUENCE [LARGE SCALE GENOMIC DNA]</scope>
    <source>
        <tissue evidence="20">Mixed pool</tissue>
    </source>
</reference>
<dbReference type="CDD" id="cd00063">
    <property type="entry name" value="FN3"/>
    <property type="match status" value="5"/>
</dbReference>
<dbReference type="STRING" id="48709.A0A1D2MSC0"/>
<dbReference type="Gene3D" id="2.60.40.10">
    <property type="entry name" value="Immunoglobulins"/>
    <property type="match status" value="5"/>
</dbReference>
<comment type="subcellular location">
    <subcellularLocation>
        <location evidence="1">Membrane</location>
        <topology evidence="1">Single-pass membrane protein</topology>
    </subcellularLocation>
</comment>
<dbReference type="SMART" id="SM00060">
    <property type="entry name" value="FN3"/>
    <property type="match status" value="6"/>
</dbReference>
<dbReference type="PROSITE" id="PS00107">
    <property type="entry name" value="PROTEIN_KINASE_ATP"/>
    <property type="match status" value="1"/>
</dbReference>
<dbReference type="InterPro" id="IPR003961">
    <property type="entry name" value="FN3_dom"/>
</dbReference>
<keyword evidence="4 16" id="KW-0812">Transmembrane</keyword>
<evidence type="ECO:0000256" key="4">
    <source>
        <dbReference type="ARBA" id="ARBA00022692"/>
    </source>
</evidence>
<evidence type="ECO:0000256" key="14">
    <source>
        <dbReference type="ARBA" id="ARBA00051243"/>
    </source>
</evidence>
<evidence type="ECO:0000256" key="5">
    <source>
        <dbReference type="ARBA" id="ARBA00022737"/>
    </source>
</evidence>
<keyword evidence="21" id="KW-1185">Reference proteome</keyword>
<dbReference type="InterPro" id="IPR008266">
    <property type="entry name" value="Tyr_kinase_AS"/>
</dbReference>
<keyword evidence="10 17" id="KW-0472">Membrane</keyword>
<feature type="domain" description="Fibronectin type-III" evidence="19">
    <location>
        <begin position="1080"/>
        <end position="1187"/>
    </location>
</feature>
<dbReference type="Pfam" id="PF00041">
    <property type="entry name" value="fn3"/>
    <property type="match status" value="3"/>
</dbReference>
<dbReference type="SMART" id="SM00219">
    <property type="entry name" value="TyrKc"/>
    <property type="match status" value="1"/>
</dbReference>
<dbReference type="PROSITE" id="PS00109">
    <property type="entry name" value="PROTEIN_KINASE_TYR"/>
    <property type="match status" value="1"/>
</dbReference>
<dbReference type="InterPro" id="IPR020635">
    <property type="entry name" value="Tyr_kinase_cat_dom"/>
</dbReference>
<sequence>MFEALFFEEVLKKGPKYVGDAIGITITPNGFLDFDALCTGEGSWRQWKYQVRIVDNNVSYENITGTEFIIQNLRPSAFYSIQVAASSDAGRGPWSTPLRGKTLHETPYNITFLWGTQSGLYTTNTLGENVELLASPTVWMNNGSSSFAENKFVAQSSPSPPSQLPVMSNIYMSSLTWFESLVFFALSNGSVYYYDTVSNYPSSMSQEGPSSNSRNVITKLTGVPNAQSIAFDYIGQKLYWSNPKQQTILRCSFIKGSVGNRNNLAVNVETVNPCSQREKAERLQVITMAREIAVDSYKGLLLWSTGHSLELSRLNGYSHRTLHQTGLFSGIHIMGITLDTDQSRVYWISRSATGSTLQRFNYNIRGAQLPMIIANYDDTSITGPIRYFNERLIWLQGPSEAVITDLFGQGKSSLTVSTISNITNLHVRDQSSQRYPGGLTRNKIQVYPDPILKWTISLQGKWNNFTVSWHPVNNTNYGKILYEVVVNNSISKITNNSNMTIENGTAFKPYTDLEITITSLTYWASSKPVTARLKTPSWRPSEPLNPRVFVQKLDYPYAPSRMVTNLSTGSNSVSVELRWDVPTNTNGLILGYLIHCWKDTMKKADCMCEVDMSKLQHPSCQIQHLAPNSKYYFAIQAYTDTGAGNLSTKVLADTSYNTPVPRLMLVSAEKLQILDIDRNDMEPIPLGYLSPLTATHFESEDTVFWFNEGQDLLWSKLGSTNKSRILSLSGQAEASNIVVDWIGRKLYWTFEEISSASAVTEEKYGIMMVDLVPNWNLPQSPKVVVGSKTPIRSVTVNPFRKSLYWTTSRRNGITTLFTSEIDGSSPRPFLSRDPVTCNCSSLSSTGEPVAFDPHGLGLGSGFPSGILFVDKQAIWLSDDNGCNCIHLVNFSTLPFLQNSPYRIAADQHRVYWAGGFLYASEKMGNGGATELQPIGAGVREVSVFGPVSQPFPDLTCLIPQRMEPREPLLFNHSSHSLHLQLPQPVTDNCSLTDVSLPTPRYNVYYGTVDENGISECTPTSSSFCKVVTTLENMLHITDLHPYTTYTVFVTLTNYYAEQQGDKPLGCSPIMLRTAPGAPMPPTLLRLEPLTPTSIRVVWRQPEKLNGEKVWYEVHWKTSGARSSPKHNGQRWAETETRSNHNRTEYYLDLKDLLPERNYTIWVVAYSEKGDAFSESERHYLETFVHPNNITLVKASPHNLSIAWVAPNDTSILRHQIMYRDGWSAQWNFTELVDFTIPQRVYKINITNLKPKTLYGFRIQTWYIGDPKATFIWPSEGQFNFETLADKPGKPGKPIPRGIGNAIYEITWEKAEENGAEIEMYSLECKIEFDTSSPADAAEIGNQSLALDLLSNVTSNAGNSTTNISRHKRDLEETGKVEAAAEKLISSSDSDLQRNSYIQWDVVYNGTDARWQVDGLDVNKKESQGFGIVLGSIFLACLTLGTCAFLTLFLYRGKLKEKPILNGTISSSERRELELATLRELPGGSTFIHQSNILYAADLLVDMDFTGISKISRHQISITKFLGSGAFGEVYEGIASGLLGPHEDTRVAIKVKLKNKSFNTLRKGASNVEKMEFIQEAKLMVQFQHPHIIQLLGICVDTDPCFLLLELMSGGDLLSYLRSHRPNLGSSTSLTIIDLLKMCVDVAKGCVYLEEKHFVHRDLAARNCLVQLEAMGEDGQGSRSGSNGECRRVVKIGDFGLARDIYRNDYYRKEGEGLLPVRWMAPESLVDGVFTTQSDVWAFGITAWEIMTLGQQPYPARNNLEVLHYVRGGGRLHQPLHCPQSLSQLMLRCWEYNPGNRPTFRECQTELEDILRAYQSVQIGDQPSTSGSPDGTNPPCKLGQIFKLRKFII</sequence>
<dbReference type="PROSITE" id="PS50011">
    <property type="entry name" value="PROTEIN_KINASE_DOM"/>
    <property type="match status" value="1"/>
</dbReference>
<keyword evidence="8 15" id="KW-0067">ATP-binding</keyword>
<dbReference type="Proteomes" id="UP000094527">
    <property type="component" value="Unassembled WGS sequence"/>
</dbReference>
<dbReference type="InterPro" id="IPR000033">
    <property type="entry name" value="LDLR_classB_rpt"/>
</dbReference>
<keyword evidence="11" id="KW-0829">Tyrosine-protein kinase</keyword>
<accession>A0A1D2MSC0</accession>
<dbReference type="PANTHER" id="PTHR24416">
    <property type="entry name" value="TYROSINE-PROTEIN KINASE RECEPTOR"/>
    <property type="match status" value="1"/>
</dbReference>
<dbReference type="InterPro" id="IPR011009">
    <property type="entry name" value="Kinase-like_dom_sf"/>
</dbReference>
<dbReference type="GO" id="GO:0043235">
    <property type="term" value="C:receptor complex"/>
    <property type="evidence" value="ECO:0007669"/>
    <property type="project" value="TreeGrafter"/>
</dbReference>
<feature type="binding site" evidence="15">
    <location>
        <position position="1549"/>
    </location>
    <ligand>
        <name>ATP</name>
        <dbReference type="ChEBI" id="CHEBI:30616"/>
    </ligand>
</feature>
<dbReference type="OrthoDB" id="65481at2759"/>
<evidence type="ECO:0000256" key="11">
    <source>
        <dbReference type="ARBA" id="ARBA00023137"/>
    </source>
</evidence>
<dbReference type="GO" id="GO:0007169">
    <property type="term" value="P:cell surface receptor protein tyrosine kinase signaling pathway"/>
    <property type="evidence" value="ECO:0007669"/>
    <property type="project" value="InterPro"/>
</dbReference>
<evidence type="ECO:0000256" key="8">
    <source>
        <dbReference type="ARBA" id="ARBA00022840"/>
    </source>
</evidence>
<dbReference type="Gene3D" id="3.30.200.20">
    <property type="entry name" value="Phosphorylase Kinase, domain 1"/>
    <property type="match status" value="1"/>
</dbReference>
<dbReference type="GO" id="GO:0005524">
    <property type="term" value="F:ATP binding"/>
    <property type="evidence" value="ECO:0007669"/>
    <property type="project" value="UniProtKB-UniRule"/>
</dbReference>
<feature type="domain" description="Fibronectin type-III" evidence="19">
    <location>
        <begin position="558"/>
        <end position="657"/>
    </location>
</feature>
<dbReference type="InterPro" id="IPR013783">
    <property type="entry name" value="Ig-like_fold"/>
</dbReference>